<keyword evidence="4" id="KW-1133">Transmembrane helix</keyword>
<feature type="transmembrane region" description="Helical" evidence="4">
    <location>
        <begin position="353"/>
        <end position="371"/>
    </location>
</feature>
<feature type="transmembrane region" description="Helical" evidence="4">
    <location>
        <begin position="135"/>
        <end position="153"/>
    </location>
</feature>
<keyword evidence="7" id="KW-1185">Reference proteome</keyword>
<keyword evidence="2" id="KW-0808">Transferase</keyword>
<evidence type="ECO:0000256" key="3">
    <source>
        <dbReference type="SAM" id="MobiDB-lite"/>
    </source>
</evidence>
<evidence type="ECO:0000256" key="2">
    <source>
        <dbReference type="ARBA" id="ARBA00022679"/>
    </source>
</evidence>
<evidence type="ECO:0000313" key="6">
    <source>
        <dbReference type="EMBL" id="ORY11304.1"/>
    </source>
</evidence>
<dbReference type="EMBL" id="MCFA01000062">
    <property type="protein sequence ID" value="ORY11304.1"/>
    <property type="molecule type" value="Genomic_DNA"/>
</dbReference>
<gene>
    <name evidence="6" type="ORF">BCR34DRAFT_614650</name>
</gene>
<comment type="caution">
    <text evidence="6">The sequence shown here is derived from an EMBL/GenBank/DDBJ whole genome shotgun (WGS) entry which is preliminary data.</text>
</comment>
<dbReference type="InterPro" id="IPR051091">
    <property type="entry name" value="O-Glucosyltr/Glycosyltrsf_90"/>
</dbReference>
<dbReference type="Proteomes" id="UP000193144">
    <property type="component" value="Unassembled WGS sequence"/>
</dbReference>
<dbReference type="SMART" id="SM00672">
    <property type="entry name" value="CAP10"/>
    <property type="match status" value="1"/>
</dbReference>
<feature type="transmembrane region" description="Helical" evidence="4">
    <location>
        <begin position="429"/>
        <end position="447"/>
    </location>
</feature>
<feature type="transmembrane region" description="Helical" evidence="4">
    <location>
        <begin position="329"/>
        <end position="348"/>
    </location>
</feature>
<sequence>MDRKWLLFPCGLVAGTCYLCTTFDTSFAFDRPLHTIGIVLLFSGLAIVAHGTLAARNRGTHRKGRSDAIALSNGNGNGNGNGRHGSRESSPAGERGLARSLLDARSRAALVMLLLFTICVRVAIYQRVMKDIECAGPTALAFLPLVLAVFHAGRDFHLQGPVLPTWRAELSPKKVLDHVVQLIFRGATRYVLPALLLSLSGFLSALRATSLRSTYICPIADGSASLIPKLQFLAFIIDCAAVIALYSLIDDRVAHLDEKLTGLKDTARNNVLVGLTFVVSHACSVRCSLKKAANVLKASALMLAVTGIIVYTAFPDQRQWIVAAPTEYVRSLISLSLTIPCTILCFLFTVRIFGIMSTVLIVGFSIAYTEILRALQTGVSYTFPPKPTTELTLYLILLTVGFVLYLVAETSTEGRPMRPKISFRPGRNQTALLVFILFTLSLSGFSYRSHWHQQPIPGHPISELIKMATAEHDRWVGQATQSKTLTEAVKHYQERYYRDPPPNFDKWYEYASGHGSIIIDDFDNIEEDLQPFSALSPAKLRKRTAEVLADNNGLGGISIRKGKAEVFSNVPGTHRWMVDGAINMIEKFAEFLPDMDLAMNLNDECRVAVPYSSMLEARAQRFEFQPGGENTIDFSANRAETWPNIADIHDEESPWKVTGFNPTFQSHGSVVCSPISRARIERHWDTRTLCTSCAAPHSMGAFVSNWSISADPCHQPDLANLHGLHLSPSALVGTHKLIPIFSQSRAPGYADIRYPSPWNYMDKAVYSFNDEYPDPMFTNKENTLFWRGATSEGVSAGNGAWKGMLRQRLVHLINNSTDPQIILLPDKKGQHLKYVLEEQGTIKNMLTTKLDVRFVNEIVRCGNPDCEDQRREFQFGNNVDFQQHWRYRYLFDADGAGFSGRFLPFLQSNSVVFKTALFREWYEGRLRAWKHFVPVDLRLHDLYSSVAYFGGWGLRNGGMRTMEGREKEAERIARESKVWAEKVLRKEDMEVYFFRLLLEWGRLTDEKRGEVGFRIGKGEDGKRSGREGI</sequence>
<evidence type="ECO:0000259" key="5">
    <source>
        <dbReference type="SMART" id="SM00672"/>
    </source>
</evidence>
<evidence type="ECO:0000313" key="7">
    <source>
        <dbReference type="Proteomes" id="UP000193144"/>
    </source>
</evidence>
<accession>A0A1Y1ZM84</accession>
<dbReference type="AlphaFoldDB" id="A0A1Y1ZM84"/>
<comment type="similarity">
    <text evidence="1">Belongs to the glycosyltransferase 90 family.</text>
</comment>
<feature type="transmembrane region" description="Helical" evidence="4">
    <location>
        <begin position="230"/>
        <end position="249"/>
    </location>
</feature>
<proteinExistence type="inferred from homology"/>
<dbReference type="PANTHER" id="PTHR12203">
    <property type="entry name" value="KDEL LYS-ASP-GLU-LEU CONTAINING - RELATED"/>
    <property type="match status" value="1"/>
</dbReference>
<dbReference type="Pfam" id="PF05686">
    <property type="entry name" value="Glyco_transf_90"/>
    <property type="match status" value="1"/>
</dbReference>
<feature type="region of interest" description="Disordered" evidence="3">
    <location>
        <begin position="58"/>
        <end position="93"/>
    </location>
</feature>
<protein>
    <recommendedName>
        <fullName evidence="5">Glycosyl transferase CAP10 domain-containing protein</fullName>
    </recommendedName>
</protein>
<evidence type="ECO:0000256" key="1">
    <source>
        <dbReference type="ARBA" id="ARBA00010118"/>
    </source>
</evidence>
<reference evidence="6 7" key="1">
    <citation type="submission" date="2016-07" db="EMBL/GenBank/DDBJ databases">
        <title>Pervasive Adenine N6-methylation of Active Genes in Fungi.</title>
        <authorList>
            <consortium name="DOE Joint Genome Institute"/>
            <person name="Mondo S.J."/>
            <person name="Dannebaum R.O."/>
            <person name="Kuo R.C."/>
            <person name="Labutti K."/>
            <person name="Haridas S."/>
            <person name="Kuo A."/>
            <person name="Salamov A."/>
            <person name="Ahrendt S.R."/>
            <person name="Lipzen A."/>
            <person name="Sullivan W."/>
            <person name="Andreopoulos W.B."/>
            <person name="Clum A."/>
            <person name="Lindquist E."/>
            <person name="Daum C."/>
            <person name="Ramamoorthy G.K."/>
            <person name="Gryganskyi A."/>
            <person name="Culley D."/>
            <person name="Magnuson J.K."/>
            <person name="James T.Y."/>
            <person name="O'Malley M.A."/>
            <person name="Stajich J.E."/>
            <person name="Spatafora J.W."/>
            <person name="Visel A."/>
            <person name="Grigoriev I.V."/>
        </authorList>
    </citation>
    <scope>NUCLEOTIDE SEQUENCE [LARGE SCALE GENOMIC DNA]</scope>
    <source>
        <strain evidence="6 7">CBS 115471</strain>
    </source>
</reference>
<dbReference type="GO" id="GO:0016740">
    <property type="term" value="F:transferase activity"/>
    <property type="evidence" value="ECO:0007669"/>
    <property type="project" value="UniProtKB-KW"/>
</dbReference>
<feature type="domain" description="Glycosyl transferase CAP10" evidence="5">
    <location>
        <begin position="711"/>
        <end position="1007"/>
    </location>
</feature>
<keyword evidence="4" id="KW-0472">Membrane</keyword>
<evidence type="ECO:0000256" key="4">
    <source>
        <dbReference type="SAM" id="Phobius"/>
    </source>
</evidence>
<organism evidence="6 7">
    <name type="scientific">Clohesyomyces aquaticus</name>
    <dbReference type="NCBI Taxonomy" id="1231657"/>
    <lineage>
        <taxon>Eukaryota</taxon>
        <taxon>Fungi</taxon>
        <taxon>Dikarya</taxon>
        <taxon>Ascomycota</taxon>
        <taxon>Pezizomycotina</taxon>
        <taxon>Dothideomycetes</taxon>
        <taxon>Pleosporomycetidae</taxon>
        <taxon>Pleosporales</taxon>
        <taxon>Lindgomycetaceae</taxon>
        <taxon>Clohesyomyces</taxon>
    </lineage>
</organism>
<name>A0A1Y1ZM84_9PLEO</name>
<dbReference type="PANTHER" id="PTHR12203:SF35">
    <property type="entry name" value="PROTEIN O-GLUCOSYLTRANSFERASE 1"/>
    <property type="match status" value="1"/>
</dbReference>
<feature type="transmembrane region" description="Helical" evidence="4">
    <location>
        <begin position="190"/>
        <end position="210"/>
    </location>
</feature>
<feature type="transmembrane region" description="Helical" evidence="4">
    <location>
        <begin position="108"/>
        <end position="129"/>
    </location>
</feature>
<feature type="transmembrane region" description="Helical" evidence="4">
    <location>
        <begin position="295"/>
        <end position="314"/>
    </location>
</feature>
<dbReference type="InterPro" id="IPR006598">
    <property type="entry name" value="CAP10"/>
</dbReference>
<feature type="transmembrane region" description="Helical" evidence="4">
    <location>
        <begin position="35"/>
        <end position="55"/>
    </location>
</feature>
<keyword evidence="4" id="KW-0812">Transmembrane</keyword>
<feature type="transmembrane region" description="Helical" evidence="4">
    <location>
        <begin position="391"/>
        <end position="408"/>
    </location>
</feature>
<dbReference type="OrthoDB" id="541052at2759"/>